<feature type="compositionally biased region" description="Polar residues" evidence="1">
    <location>
        <begin position="169"/>
        <end position="184"/>
    </location>
</feature>
<dbReference type="EMBL" id="CAJNON010000350">
    <property type="protein sequence ID" value="CAF1212794.1"/>
    <property type="molecule type" value="Genomic_DNA"/>
</dbReference>
<dbReference type="Proteomes" id="UP000663891">
    <property type="component" value="Unassembled WGS sequence"/>
</dbReference>
<dbReference type="PANTHER" id="PTHR28375:SF1">
    <property type="entry name" value="PROTEIN HINDERIN"/>
    <property type="match status" value="1"/>
</dbReference>
<protein>
    <submittedName>
        <fullName evidence="2">Uncharacterized protein</fullName>
    </submittedName>
</protein>
<accession>A0A814X9J0</accession>
<sequence>MTDENIIPPSDHPVRIRWLNAAEQNPMIQKPVAQHPQTPAIKMNKNTAPSVMNKARTKAPSATNIVRFVDQPVPPPSADMSIQSSKGLKELSPEDKLKIANLIKELARVGHEKELIENKLEQERKLFEVQMKTLLTDHDKLMKDNQKLLARYNETKVILNEFEKKTRLSSKPQEFPNPQRSSTPIDLLSPKESTTSRTDIVQPPPPLRTTNTILNEQFQLKQMMMEKQLELLYKQV</sequence>
<gene>
    <name evidence="2" type="ORF">VCS650_LOCUS26276</name>
</gene>
<evidence type="ECO:0000256" key="1">
    <source>
        <dbReference type="SAM" id="MobiDB-lite"/>
    </source>
</evidence>
<evidence type="ECO:0000313" key="2">
    <source>
        <dbReference type="EMBL" id="CAF1212794.1"/>
    </source>
</evidence>
<reference evidence="2" key="1">
    <citation type="submission" date="2021-02" db="EMBL/GenBank/DDBJ databases">
        <authorList>
            <person name="Nowell W R."/>
        </authorList>
    </citation>
    <scope>NUCLEOTIDE SEQUENCE</scope>
</reference>
<comment type="caution">
    <text evidence="2">The sequence shown here is derived from an EMBL/GenBank/DDBJ whole genome shotgun (WGS) entry which is preliminary data.</text>
</comment>
<organism evidence="2 3">
    <name type="scientific">Adineta steineri</name>
    <dbReference type="NCBI Taxonomy" id="433720"/>
    <lineage>
        <taxon>Eukaryota</taxon>
        <taxon>Metazoa</taxon>
        <taxon>Spiralia</taxon>
        <taxon>Gnathifera</taxon>
        <taxon>Rotifera</taxon>
        <taxon>Eurotatoria</taxon>
        <taxon>Bdelloidea</taxon>
        <taxon>Adinetida</taxon>
        <taxon>Adinetidae</taxon>
        <taxon>Adineta</taxon>
    </lineage>
</organism>
<feature type="region of interest" description="Disordered" evidence="1">
    <location>
        <begin position="166"/>
        <end position="209"/>
    </location>
</feature>
<name>A0A814X9J0_9BILA</name>
<evidence type="ECO:0000313" key="3">
    <source>
        <dbReference type="Proteomes" id="UP000663891"/>
    </source>
</evidence>
<dbReference type="OrthoDB" id="5972940at2759"/>
<proteinExistence type="predicted"/>
<dbReference type="Pfam" id="PF15369">
    <property type="entry name" value="KIAA1328"/>
    <property type="match status" value="1"/>
</dbReference>
<dbReference type="InterPro" id="IPR032736">
    <property type="entry name" value="Hinderin"/>
</dbReference>
<dbReference type="PANTHER" id="PTHR28375">
    <property type="entry name" value="PROTEIN HINDERIN"/>
    <property type="match status" value="1"/>
</dbReference>
<dbReference type="AlphaFoldDB" id="A0A814X9J0"/>